<dbReference type="InterPro" id="IPR022606">
    <property type="entry name" value="DUF2914"/>
</dbReference>
<evidence type="ECO:0000259" key="2">
    <source>
        <dbReference type="Pfam" id="PF11141"/>
    </source>
</evidence>
<keyword evidence="1" id="KW-1133">Transmembrane helix</keyword>
<dbReference type="Pfam" id="PF11141">
    <property type="entry name" value="DUF2914"/>
    <property type="match status" value="1"/>
</dbReference>
<feature type="domain" description="DUF2914" evidence="2">
    <location>
        <begin position="290"/>
        <end position="357"/>
    </location>
</feature>
<feature type="transmembrane region" description="Helical" evidence="1">
    <location>
        <begin position="204"/>
        <end position="224"/>
    </location>
</feature>
<gene>
    <name evidence="3" type="ORF">A2494_01900</name>
</gene>
<comment type="caution">
    <text evidence="3">The sequence shown here is derived from an EMBL/GenBank/DDBJ whole genome shotgun (WGS) entry which is preliminary data.</text>
</comment>
<organism evidence="3 4">
    <name type="scientific">Candidatus Lloydbacteria bacterium RIFOXYC12_FULL_46_25</name>
    <dbReference type="NCBI Taxonomy" id="1798670"/>
    <lineage>
        <taxon>Bacteria</taxon>
        <taxon>Candidatus Lloydiibacteriota</taxon>
    </lineage>
</organism>
<proteinExistence type="predicted"/>
<dbReference type="EMBL" id="MHLU01000115">
    <property type="protein sequence ID" value="OGZ18006.1"/>
    <property type="molecule type" value="Genomic_DNA"/>
</dbReference>
<accession>A0A1G2DWS6</accession>
<feature type="transmembrane region" description="Helical" evidence="1">
    <location>
        <begin position="51"/>
        <end position="74"/>
    </location>
</feature>
<evidence type="ECO:0000313" key="4">
    <source>
        <dbReference type="Proteomes" id="UP000178106"/>
    </source>
</evidence>
<feature type="transmembrane region" description="Helical" evidence="1">
    <location>
        <begin position="171"/>
        <end position="192"/>
    </location>
</feature>
<feature type="transmembrane region" description="Helical" evidence="1">
    <location>
        <begin position="86"/>
        <end position="107"/>
    </location>
</feature>
<feature type="transmembrane region" description="Helical" evidence="1">
    <location>
        <begin position="144"/>
        <end position="165"/>
    </location>
</feature>
<keyword evidence="1" id="KW-0472">Membrane</keyword>
<name>A0A1G2DWS6_9BACT</name>
<reference evidence="3 4" key="1">
    <citation type="journal article" date="2016" name="Nat. Commun.">
        <title>Thousands of microbial genomes shed light on interconnected biogeochemical processes in an aquifer system.</title>
        <authorList>
            <person name="Anantharaman K."/>
            <person name="Brown C.T."/>
            <person name="Hug L.A."/>
            <person name="Sharon I."/>
            <person name="Castelle C.J."/>
            <person name="Probst A.J."/>
            <person name="Thomas B.C."/>
            <person name="Singh A."/>
            <person name="Wilkins M.J."/>
            <person name="Karaoz U."/>
            <person name="Brodie E.L."/>
            <person name="Williams K.H."/>
            <person name="Hubbard S.S."/>
            <person name="Banfield J.F."/>
        </authorList>
    </citation>
    <scope>NUCLEOTIDE SEQUENCE [LARGE SCALE GENOMIC DNA]</scope>
</reference>
<keyword evidence="1" id="KW-0812">Transmembrane</keyword>
<protein>
    <recommendedName>
        <fullName evidence="2">DUF2914 domain-containing protein</fullName>
    </recommendedName>
</protein>
<sequence>MDTDIKKGRHRIFSSRVFSGISKNPHSISRVTFFTGFLLDTLTLPRIDVSIVHILIFTYLCIAGLSIFLVQFFIARTPRSSRLVTALPYVIQFTFGALLSALFLYYFRSASFAGSWVFLLVLGGISIGNEFLRTRYRLLEFQLSVYFIIFFAFMIFYVPILFKHIGIDTFIVAGGVSLVVLSLLIFFLLRVIPSSERGRVRKKIAFGIGMSYVLFNALYFTHIIPPIPLVLKQADAYHFVSRDEYGRYVGLEEQRGWYERYVSYVPTYRLNARDAIYFFSAVFAPTALQTPIVHEWQYLDPESDSWITRTEIKFPITGGREEGYRAYSMKNNVSPGRWRVLVKTEDGAVLGRKNFRIILVDTPLLLHERAL</sequence>
<dbReference type="Proteomes" id="UP000178106">
    <property type="component" value="Unassembled WGS sequence"/>
</dbReference>
<evidence type="ECO:0000313" key="3">
    <source>
        <dbReference type="EMBL" id="OGZ18006.1"/>
    </source>
</evidence>
<feature type="transmembrane region" description="Helical" evidence="1">
    <location>
        <begin position="113"/>
        <end position="132"/>
    </location>
</feature>
<evidence type="ECO:0000256" key="1">
    <source>
        <dbReference type="SAM" id="Phobius"/>
    </source>
</evidence>
<dbReference type="AlphaFoldDB" id="A0A1G2DWS6"/>